<dbReference type="AlphaFoldDB" id="A0A401UJT7"/>
<name>A0A401UJT7_9CLOT</name>
<evidence type="ECO:0000313" key="3">
    <source>
        <dbReference type="EMBL" id="GCD09729.1"/>
    </source>
</evidence>
<evidence type="ECO:0000256" key="2">
    <source>
        <dbReference type="ARBA" id="ARBA00022679"/>
    </source>
</evidence>
<proteinExistence type="predicted"/>
<sequence>MEKLIYIAYIDRVKDVGLYKKVSCQCEMFSKFYETILICRENNNIYIENFTYKNTYYSNDSFYPVYNKINNYRNLNIFSIFIYNYIRENEPQILYIRKYNYYNIGYKMILYAKKKTKCYLLWEIPTYPYKMEFTKNNKYLAYVLSKFLDYKIEKICDKIIVILGQNIKVKSSKYLIIRNGIKVDKIKTKDIKDIEDINVNKNCLNLVGVAIVHFWHGYDRIIEGLKNYYDSNKGKDLVYFHIAGDGAEIPNLKKLVDNYNLNSYVIFYGDKTGQDLDELFDKCNMGIGSLANHRKGLMKDSALKNREYCARGIPFVIASDDDGFNRDYKYILRINPDESPVDINKIIKFYDSIKNDKYIEEMRSYAEQNLTWDAVMKPVIDAINSRNIDK</sequence>
<accession>A0A401UJT7</accession>
<dbReference type="RefSeq" id="WP_124999426.1">
    <property type="nucleotide sequence ID" value="NZ_BHYK01000006.1"/>
</dbReference>
<dbReference type="Proteomes" id="UP000287872">
    <property type="component" value="Unassembled WGS sequence"/>
</dbReference>
<reference evidence="3 4" key="1">
    <citation type="submission" date="2018-11" db="EMBL/GenBank/DDBJ databases">
        <title>Genome sequencing and assembly of Clostridium tagluense strain A121.</title>
        <authorList>
            <person name="Murakami T."/>
            <person name="Segawa T."/>
            <person name="Shcherbakova V.A."/>
            <person name="Mori H."/>
            <person name="Yoshimura Y."/>
        </authorList>
    </citation>
    <scope>NUCLEOTIDE SEQUENCE [LARGE SCALE GENOMIC DNA]</scope>
    <source>
        <strain evidence="3 4">A121</strain>
    </source>
</reference>
<dbReference type="PANTHER" id="PTHR12526">
    <property type="entry name" value="GLYCOSYLTRANSFERASE"/>
    <property type="match status" value="1"/>
</dbReference>
<dbReference type="OrthoDB" id="6385861at2"/>
<keyword evidence="1" id="KW-0328">Glycosyltransferase</keyword>
<evidence type="ECO:0000256" key="1">
    <source>
        <dbReference type="ARBA" id="ARBA00022676"/>
    </source>
</evidence>
<keyword evidence="2 3" id="KW-0808">Transferase</keyword>
<dbReference type="SUPFAM" id="SSF53756">
    <property type="entry name" value="UDP-Glycosyltransferase/glycogen phosphorylase"/>
    <property type="match status" value="1"/>
</dbReference>
<dbReference type="GO" id="GO:0016757">
    <property type="term" value="F:glycosyltransferase activity"/>
    <property type="evidence" value="ECO:0007669"/>
    <property type="project" value="UniProtKB-KW"/>
</dbReference>
<dbReference type="EMBL" id="BHYK01000006">
    <property type="protein sequence ID" value="GCD09729.1"/>
    <property type="molecule type" value="Genomic_DNA"/>
</dbReference>
<dbReference type="Gene3D" id="3.40.50.2000">
    <property type="entry name" value="Glycogen Phosphorylase B"/>
    <property type="match status" value="2"/>
</dbReference>
<keyword evidence="4" id="KW-1185">Reference proteome</keyword>
<comment type="caution">
    <text evidence="3">The sequence shown here is derived from an EMBL/GenBank/DDBJ whole genome shotgun (WGS) entry which is preliminary data.</text>
</comment>
<gene>
    <name evidence="3" type="ORF">Ctaglu_13520</name>
</gene>
<organism evidence="3 4">
    <name type="scientific">Clostridium tagluense</name>
    <dbReference type="NCBI Taxonomy" id="360422"/>
    <lineage>
        <taxon>Bacteria</taxon>
        <taxon>Bacillati</taxon>
        <taxon>Bacillota</taxon>
        <taxon>Clostridia</taxon>
        <taxon>Eubacteriales</taxon>
        <taxon>Clostridiaceae</taxon>
        <taxon>Clostridium</taxon>
    </lineage>
</organism>
<dbReference type="PANTHER" id="PTHR12526:SF629">
    <property type="entry name" value="TEICHURONIC ACID BIOSYNTHESIS GLYCOSYLTRANSFERASE TUAH-RELATED"/>
    <property type="match status" value="1"/>
</dbReference>
<protein>
    <submittedName>
        <fullName evidence="3">Glycosyl transferase</fullName>
    </submittedName>
</protein>
<evidence type="ECO:0000313" key="4">
    <source>
        <dbReference type="Proteomes" id="UP000287872"/>
    </source>
</evidence>